<proteinExistence type="predicted"/>
<feature type="transmembrane region" description="Helical" evidence="1">
    <location>
        <begin position="59"/>
        <end position="81"/>
    </location>
</feature>
<keyword evidence="3" id="KW-1185">Reference proteome</keyword>
<dbReference type="RefSeq" id="WP_311532839.1">
    <property type="nucleotide sequence ID" value="NZ_JAVRHQ010000001.1"/>
</dbReference>
<reference evidence="2 3" key="1">
    <citation type="submission" date="2023-09" db="EMBL/GenBank/DDBJ databases">
        <authorList>
            <person name="Rey-Velasco X."/>
        </authorList>
    </citation>
    <scope>NUCLEOTIDE SEQUENCE [LARGE SCALE GENOMIC DNA]</scope>
    <source>
        <strain evidence="2 3">F363</strain>
    </source>
</reference>
<keyword evidence="1" id="KW-1133">Transmembrane helix</keyword>
<evidence type="ECO:0000313" key="3">
    <source>
        <dbReference type="Proteomes" id="UP001262889"/>
    </source>
</evidence>
<gene>
    <name evidence="2" type="ORF">RM553_00230</name>
</gene>
<comment type="caution">
    <text evidence="2">The sequence shown here is derived from an EMBL/GenBank/DDBJ whole genome shotgun (WGS) entry which is preliminary data.</text>
</comment>
<feature type="transmembrane region" description="Helical" evidence="1">
    <location>
        <begin position="32"/>
        <end position="53"/>
    </location>
</feature>
<protein>
    <submittedName>
        <fullName evidence="2">Uncharacterized protein</fullName>
    </submittedName>
</protein>
<keyword evidence="1" id="KW-0812">Transmembrane</keyword>
<accession>A0ABU3C4H0</accession>
<evidence type="ECO:0000256" key="1">
    <source>
        <dbReference type="SAM" id="Phobius"/>
    </source>
</evidence>
<sequence>MFFERVAIFTLQLRAKLAAFFKFMLQEIDSQFVHLIITCIISFATLLLLYVWILHFPLWIQLGYIVSYIMIVIICATIYYFHITNKKVRINPEGMEVVTSENHESRKFQQLNLKAIPLTPLQKKHIFDSFSTNYFSGNYKSFQCLILLKPLSEKDRLEWKDASPKRPKQVNRQTLLEFLSQLIIGFENLENHQMMEFVKYYFVLQNSEGASQHLSSKNISDWRMNKASYLKEISRIFQQHL</sequence>
<dbReference type="EMBL" id="JAVRHQ010000001">
    <property type="protein sequence ID" value="MDT0641243.1"/>
    <property type="molecule type" value="Genomic_DNA"/>
</dbReference>
<evidence type="ECO:0000313" key="2">
    <source>
        <dbReference type="EMBL" id="MDT0641243.1"/>
    </source>
</evidence>
<name>A0ABU3C4H0_9FLAO</name>
<keyword evidence="1" id="KW-0472">Membrane</keyword>
<dbReference type="Proteomes" id="UP001262889">
    <property type="component" value="Unassembled WGS sequence"/>
</dbReference>
<organism evidence="2 3">
    <name type="scientific">Autumnicola tepida</name>
    <dbReference type="NCBI Taxonomy" id="3075595"/>
    <lineage>
        <taxon>Bacteria</taxon>
        <taxon>Pseudomonadati</taxon>
        <taxon>Bacteroidota</taxon>
        <taxon>Flavobacteriia</taxon>
        <taxon>Flavobacteriales</taxon>
        <taxon>Flavobacteriaceae</taxon>
        <taxon>Autumnicola</taxon>
    </lineage>
</organism>